<dbReference type="InterPro" id="IPR002492">
    <property type="entry name" value="Transposase_Tc1-like"/>
</dbReference>
<dbReference type="Pfam" id="PF01498">
    <property type="entry name" value="HTH_Tnp_Tc3_2"/>
    <property type="match status" value="1"/>
</dbReference>
<accession>A0AAE0V9V2</accession>
<feature type="domain" description="Tc1-like transposase DDE" evidence="3">
    <location>
        <begin position="93"/>
        <end position="235"/>
    </location>
</feature>
<dbReference type="GO" id="GO:0003677">
    <property type="term" value="F:DNA binding"/>
    <property type="evidence" value="ECO:0007669"/>
    <property type="project" value="InterPro"/>
</dbReference>
<evidence type="ECO:0000259" key="2">
    <source>
        <dbReference type="Pfam" id="PF01498"/>
    </source>
</evidence>
<comment type="caution">
    <text evidence="4">The sequence shown here is derived from an EMBL/GenBank/DDBJ whole genome shotgun (WGS) entry which is preliminary data.</text>
</comment>
<dbReference type="Proteomes" id="UP001274896">
    <property type="component" value="Unassembled WGS sequence"/>
</dbReference>
<dbReference type="PANTHER" id="PTHR23022:SF135">
    <property type="entry name" value="SI:DKEY-77F5.3"/>
    <property type="match status" value="1"/>
</dbReference>
<dbReference type="InterPro" id="IPR038717">
    <property type="entry name" value="Tc1-like_DDE_dom"/>
</dbReference>
<dbReference type="GO" id="GO:0006313">
    <property type="term" value="P:DNA transposition"/>
    <property type="evidence" value="ECO:0007669"/>
    <property type="project" value="InterPro"/>
</dbReference>
<evidence type="ECO:0008006" key="6">
    <source>
        <dbReference type="Google" id="ProtNLM"/>
    </source>
</evidence>
<feature type="compositionally biased region" description="Basic residues" evidence="1">
    <location>
        <begin position="59"/>
        <end position="70"/>
    </location>
</feature>
<dbReference type="GO" id="GO:0015074">
    <property type="term" value="P:DNA integration"/>
    <property type="evidence" value="ECO:0007669"/>
    <property type="project" value="InterPro"/>
</dbReference>
<evidence type="ECO:0000313" key="4">
    <source>
        <dbReference type="EMBL" id="KAK3545405.1"/>
    </source>
</evidence>
<dbReference type="Gene3D" id="3.30.420.10">
    <property type="entry name" value="Ribonuclease H-like superfamily/Ribonuclease H"/>
    <property type="match status" value="1"/>
</dbReference>
<organism evidence="4 5">
    <name type="scientific">Hemibagrus guttatus</name>
    <dbReference type="NCBI Taxonomy" id="175788"/>
    <lineage>
        <taxon>Eukaryota</taxon>
        <taxon>Metazoa</taxon>
        <taxon>Chordata</taxon>
        <taxon>Craniata</taxon>
        <taxon>Vertebrata</taxon>
        <taxon>Euteleostomi</taxon>
        <taxon>Actinopterygii</taxon>
        <taxon>Neopterygii</taxon>
        <taxon>Teleostei</taxon>
        <taxon>Ostariophysi</taxon>
        <taxon>Siluriformes</taxon>
        <taxon>Bagridae</taxon>
        <taxon>Hemibagrus</taxon>
    </lineage>
</organism>
<keyword evidence="5" id="KW-1185">Reference proteome</keyword>
<proteinExistence type="predicted"/>
<feature type="domain" description="Transposase Tc1-like" evidence="2">
    <location>
        <begin position="47"/>
        <end position="84"/>
    </location>
</feature>
<dbReference type="InterPro" id="IPR036397">
    <property type="entry name" value="RNaseH_sf"/>
</dbReference>
<sequence>MAKTCNSGEPSPEWPADQNYPKSAATTHPGGHKRPHNNIQRTAGLAIRKRLGKNGLHGRVPRRKPPLSKKNIKARLSFARKHLDDPQDFWENTLWTDETKIELFGRSVSHYVWRKSNTAFQKKNIIPAVKYGGGSVMVWGCFAASGPGRLAVINGTMNSAVYQKILKENVRPSVCDFKLKRTWVLQQDNDPKHTSKSTSEWLKKNKMKTLQWPGQSPDLNPIEMLWHDLKKVVHARKDEWASTALRPWDFCPHHTSCSPHQSGNSSRCWSSHISFLSGAHIACQLDHFYVTRYSIIDKHRAEVKNEHKNAAMENQWVKDYLTEYAESFPQVSILLEANIDRCIQGQKGFEDHTFKEMWELYHQYSTFKNGPELLTDEQRETIQKAPTSVRRWLHTPLTHIISMQMKRFKKYINDKEQQQASTSLGDSSSWQGDDAELEAASQAVEDLLNTQELQIRDNPSSQPVRLPSPDSTDEPSQPDPAVRPERSESQTTTQERVTPKERLLPDSLP</sequence>
<gene>
    <name evidence="4" type="ORF">QTP70_007380</name>
</gene>
<feature type="region of interest" description="Disordered" evidence="1">
    <location>
        <begin position="417"/>
        <end position="436"/>
    </location>
</feature>
<feature type="region of interest" description="Disordered" evidence="1">
    <location>
        <begin position="449"/>
        <end position="509"/>
    </location>
</feature>
<feature type="region of interest" description="Disordered" evidence="1">
    <location>
        <begin position="1"/>
        <end position="40"/>
    </location>
</feature>
<feature type="compositionally biased region" description="Basic and acidic residues" evidence="1">
    <location>
        <begin position="497"/>
        <end position="509"/>
    </location>
</feature>
<dbReference type="InterPro" id="IPR052338">
    <property type="entry name" value="Transposase_5"/>
</dbReference>
<feature type="compositionally biased region" description="Polar residues" evidence="1">
    <location>
        <begin position="449"/>
        <end position="463"/>
    </location>
</feature>
<dbReference type="Pfam" id="PF13358">
    <property type="entry name" value="DDE_3"/>
    <property type="match status" value="1"/>
</dbReference>
<name>A0AAE0V9V2_9TELE</name>
<evidence type="ECO:0000313" key="5">
    <source>
        <dbReference type="Proteomes" id="UP001274896"/>
    </source>
</evidence>
<feature type="region of interest" description="Disordered" evidence="1">
    <location>
        <begin position="51"/>
        <end position="70"/>
    </location>
</feature>
<evidence type="ECO:0000256" key="1">
    <source>
        <dbReference type="SAM" id="MobiDB-lite"/>
    </source>
</evidence>
<feature type="compositionally biased region" description="Polar residues" evidence="1">
    <location>
        <begin position="418"/>
        <end position="431"/>
    </location>
</feature>
<dbReference type="EMBL" id="JAUCMX010000005">
    <property type="protein sequence ID" value="KAK3545405.1"/>
    <property type="molecule type" value="Genomic_DNA"/>
</dbReference>
<reference evidence="4" key="1">
    <citation type="submission" date="2023-06" db="EMBL/GenBank/DDBJ databases">
        <title>Male Hemibagrus guttatus genome.</title>
        <authorList>
            <person name="Bian C."/>
        </authorList>
    </citation>
    <scope>NUCLEOTIDE SEQUENCE</scope>
    <source>
        <strain evidence="4">Male_cb2023</strain>
        <tissue evidence="4">Muscle</tissue>
    </source>
</reference>
<protein>
    <recommendedName>
        <fullName evidence="6">Transposase</fullName>
    </recommendedName>
</protein>
<evidence type="ECO:0000259" key="3">
    <source>
        <dbReference type="Pfam" id="PF13358"/>
    </source>
</evidence>
<dbReference type="PANTHER" id="PTHR23022">
    <property type="entry name" value="TRANSPOSABLE ELEMENT-RELATED"/>
    <property type="match status" value="1"/>
</dbReference>
<dbReference type="AlphaFoldDB" id="A0AAE0V9V2"/>